<dbReference type="Gene3D" id="3.90.550.50">
    <property type="match status" value="1"/>
</dbReference>
<dbReference type="OrthoDB" id="414175at2759"/>
<feature type="compositionally biased region" description="Polar residues" evidence="12">
    <location>
        <begin position="45"/>
        <end position="62"/>
    </location>
</feature>
<keyword evidence="10" id="KW-1133">Transmembrane helix</keyword>
<dbReference type="EC" id="2.4.1.122" evidence="4"/>
<comment type="subcellular location">
    <subcellularLocation>
        <location evidence="1">Membrane</location>
        <topology evidence="1">Single-pass type II membrane protein</topology>
    </subcellularLocation>
</comment>
<protein>
    <recommendedName>
        <fullName evidence="4">N-acetylgalactosaminide beta-1,3-galactosyltransferase</fullName>
        <ecNumber evidence="4">2.4.1.122</ecNumber>
    </recommendedName>
</protein>
<keyword evidence="15" id="KW-1185">Reference proteome</keyword>
<feature type="region of interest" description="Disordered" evidence="12">
    <location>
        <begin position="45"/>
        <end position="79"/>
    </location>
</feature>
<comment type="similarity">
    <text evidence="3">Belongs to the glycosyltransferase 31 family. Beta3-Gal-T subfamily.</text>
</comment>
<evidence type="ECO:0000256" key="6">
    <source>
        <dbReference type="ARBA" id="ARBA00022679"/>
    </source>
</evidence>
<reference evidence="14" key="1">
    <citation type="journal article" date="2020" name="Stud. Mycol.">
        <title>101 Dothideomycetes genomes: a test case for predicting lifestyles and emergence of pathogens.</title>
        <authorList>
            <person name="Haridas S."/>
            <person name="Albert R."/>
            <person name="Binder M."/>
            <person name="Bloem J."/>
            <person name="Labutti K."/>
            <person name="Salamov A."/>
            <person name="Andreopoulos B."/>
            <person name="Baker S."/>
            <person name="Barry K."/>
            <person name="Bills G."/>
            <person name="Bluhm B."/>
            <person name="Cannon C."/>
            <person name="Castanera R."/>
            <person name="Culley D."/>
            <person name="Daum C."/>
            <person name="Ezra D."/>
            <person name="Gonzalez J."/>
            <person name="Henrissat B."/>
            <person name="Kuo A."/>
            <person name="Liang C."/>
            <person name="Lipzen A."/>
            <person name="Lutzoni F."/>
            <person name="Magnuson J."/>
            <person name="Mondo S."/>
            <person name="Nolan M."/>
            <person name="Ohm R."/>
            <person name="Pangilinan J."/>
            <person name="Park H.-J."/>
            <person name="Ramirez L."/>
            <person name="Alfaro M."/>
            <person name="Sun H."/>
            <person name="Tritt A."/>
            <person name="Yoshinaga Y."/>
            <person name="Zwiers L.-H."/>
            <person name="Turgeon B."/>
            <person name="Goodwin S."/>
            <person name="Spatafora J."/>
            <person name="Crous P."/>
            <person name="Grigoriev I."/>
        </authorList>
    </citation>
    <scope>NUCLEOTIDE SEQUENCE</scope>
    <source>
        <strain evidence="14">CBS 116435</strain>
    </source>
</reference>
<keyword evidence="9" id="KW-0735">Signal-anchor</keyword>
<dbReference type="Proteomes" id="UP000799441">
    <property type="component" value="Unassembled WGS sequence"/>
</dbReference>
<feature type="domain" description="Fringe-like glycosyltransferase" evidence="13">
    <location>
        <begin position="206"/>
        <end position="273"/>
    </location>
</feature>
<comment type="caution">
    <text evidence="14">The sequence shown here is derived from an EMBL/GenBank/DDBJ whole genome shotgun (WGS) entry which is preliminary data.</text>
</comment>
<dbReference type="GO" id="GO:0000166">
    <property type="term" value="F:nucleotide binding"/>
    <property type="evidence" value="ECO:0007669"/>
    <property type="project" value="UniProtKB-KW"/>
</dbReference>
<accession>A0A9P4QD49</accession>
<evidence type="ECO:0000313" key="14">
    <source>
        <dbReference type="EMBL" id="KAF2724224.1"/>
    </source>
</evidence>
<evidence type="ECO:0000256" key="10">
    <source>
        <dbReference type="ARBA" id="ARBA00022989"/>
    </source>
</evidence>
<dbReference type="GO" id="GO:0016020">
    <property type="term" value="C:membrane"/>
    <property type="evidence" value="ECO:0007669"/>
    <property type="project" value="UniProtKB-SubCell"/>
</dbReference>
<evidence type="ECO:0000256" key="9">
    <source>
        <dbReference type="ARBA" id="ARBA00022968"/>
    </source>
</evidence>
<evidence type="ECO:0000256" key="12">
    <source>
        <dbReference type="SAM" id="MobiDB-lite"/>
    </source>
</evidence>
<dbReference type="GO" id="GO:0016263">
    <property type="term" value="F:glycoprotein-N-acetylgalactosamine 3-beta-galactosyltransferase activity"/>
    <property type="evidence" value="ECO:0007669"/>
    <property type="project" value="UniProtKB-EC"/>
</dbReference>
<evidence type="ECO:0000256" key="11">
    <source>
        <dbReference type="ARBA" id="ARBA00023136"/>
    </source>
</evidence>
<evidence type="ECO:0000256" key="4">
    <source>
        <dbReference type="ARBA" id="ARBA00012557"/>
    </source>
</evidence>
<keyword evidence="8" id="KW-0547">Nucleotide-binding</keyword>
<evidence type="ECO:0000256" key="1">
    <source>
        <dbReference type="ARBA" id="ARBA00004606"/>
    </source>
</evidence>
<keyword evidence="11" id="KW-0472">Membrane</keyword>
<evidence type="ECO:0000256" key="5">
    <source>
        <dbReference type="ARBA" id="ARBA00022676"/>
    </source>
</evidence>
<comment type="pathway">
    <text evidence="2">Protein modification; protein glycosylation.</text>
</comment>
<evidence type="ECO:0000313" key="15">
    <source>
        <dbReference type="Proteomes" id="UP000799441"/>
    </source>
</evidence>
<sequence>MSGPNLLQPVRSFPRFIFLFTFFLALCLLYDTWPAHSLVYRSSNSIPRPTKTQTASDQSSLYTEEHSNSGPGSPFEAPEATTSLANALHQCRSVLGADNVMVVMKTGATEIYEKLPIHLSTILQCVKHYMIFSDLQQSFGGFEVHDALANVSSQIRNSHEDFILYRKLQQFQSEGQDTALLKGQQGWSLDKWKFLPMMHQAYENAGPDVNWFVYMEADTSMSWTNLLQWLTTLNPSEPLYLGAQNTIGNTVFAHGGSGFVISREAATRLAHARSTIGHQEYDRQWEMATLHSCCGDQIVADALLAANVPMTAAWPMLQGETISTLDWTTRHWCAPAITWHHVSSMQVDQMWSFQDEWVTKHGWYVPYLYRDVFDNFINRHVGVNRTSWNNLSADELLTSEDLDEAVVEELDASKIESGDYGAVKTEEGCAHVCARRDSCMQWMFRPGRCWLGNVIRFGHSEDGRHKPRTSGWIHNRLVGFKTSLASCNVNWMG</sequence>
<dbReference type="Pfam" id="PF02434">
    <property type="entry name" value="Fringe"/>
    <property type="match status" value="1"/>
</dbReference>
<evidence type="ECO:0000259" key="13">
    <source>
        <dbReference type="Pfam" id="PF02434"/>
    </source>
</evidence>
<evidence type="ECO:0000256" key="8">
    <source>
        <dbReference type="ARBA" id="ARBA00022741"/>
    </source>
</evidence>
<evidence type="ECO:0000256" key="7">
    <source>
        <dbReference type="ARBA" id="ARBA00022692"/>
    </source>
</evidence>
<dbReference type="PANTHER" id="PTHR23033">
    <property type="entry name" value="BETA1,3-GALACTOSYLTRANSFERASE"/>
    <property type="match status" value="1"/>
</dbReference>
<dbReference type="PANTHER" id="PTHR23033:SF47">
    <property type="entry name" value="APPLE DOMAIN-CONTAINING PROTEIN-RELATED"/>
    <property type="match status" value="1"/>
</dbReference>
<organism evidence="14 15">
    <name type="scientific">Polychaeton citri CBS 116435</name>
    <dbReference type="NCBI Taxonomy" id="1314669"/>
    <lineage>
        <taxon>Eukaryota</taxon>
        <taxon>Fungi</taxon>
        <taxon>Dikarya</taxon>
        <taxon>Ascomycota</taxon>
        <taxon>Pezizomycotina</taxon>
        <taxon>Dothideomycetes</taxon>
        <taxon>Dothideomycetidae</taxon>
        <taxon>Capnodiales</taxon>
        <taxon>Capnodiaceae</taxon>
        <taxon>Polychaeton</taxon>
    </lineage>
</organism>
<gene>
    <name evidence="14" type="ORF">K431DRAFT_282070</name>
</gene>
<name>A0A9P4QD49_9PEZI</name>
<dbReference type="AlphaFoldDB" id="A0A9P4QD49"/>
<dbReference type="InterPro" id="IPR003378">
    <property type="entry name" value="Fringe-like_glycosylTrfase"/>
</dbReference>
<keyword evidence="7" id="KW-0812">Transmembrane</keyword>
<dbReference type="EMBL" id="MU003772">
    <property type="protein sequence ID" value="KAF2724224.1"/>
    <property type="molecule type" value="Genomic_DNA"/>
</dbReference>
<keyword evidence="6" id="KW-0808">Transferase</keyword>
<dbReference type="InterPro" id="IPR026050">
    <property type="entry name" value="C1GALT1/C1GALT1_chp1"/>
</dbReference>
<evidence type="ECO:0000256" key="2">
    <source>
        <dbReference type="ARBA" id="ARBA00004922"/>
    </source>
</evidence>
<evidence type="ECO:0000256" key="3">
    <source>
        <dbReference type="ARBA" id="ARBA00006462"/>
    </source>
</evidence>
<proteinExistence type="inferred from homology"/>
<keyword evidence="5" id="KW-0328">Glycosyltransferase</keyword>